<accession>A0ABT3ARZ3</accession>
<reference evidence="8 9" key="1">
    <citation type="submission" date="2022-10" db="EMBL/GenBank/DDBJ databases">
        <title>Ruegeria sp. nov., isolated from ocean surface sediments.</title>
        <authorList>
            <person name="He W."/>
            <person name="Xue H.-P."/>
            <person name="Zhang D.-F."/>
        </authorList>
    </citation>
    <scope>NUCLEOTIDE SEQUENCE [LARGE SCALE GENOMIC DNA]</scope>
    <source>
        <strain evidence="8 9">XHP0148</strain>
    </source>
</reference>
<name>A0ABT3ARZ3_9RHOB</name>
<dbReference type="RefSeq" id="WP_263830938.1">
    <property type="nucleotide sequence ID" value="NZ_JAOWLB010000037.1"/>
</dbReference>
<dbReference type="InterPro" id="IPR004800">
    <property type="entry name" value="KdsD/KpsF-type"/>
</dbReference>
<evidence type="ECO:0000259" key="6">
    <source>
        <dbReference type="PROSITE" id="PS51371"/>
    </source>
</evidence>
<evidence type="ECO:0000256" key="1">
    <source>
        <dbReference type="ARBA" id="ARBA00008165"/>
    </source>
</evidence>
<organism evidence="8 9">
    <name type="scientific">Ruegeria aquimaris</name>
    <dbReference type="NCBI Taxonomy" id="2984333"/>
    <lineage>
        <taxon>Bacteria</taxon>
        <taxon>Pseudomonadati</taxon>
        <taxon>Pseudomonadota</taxon>
        <taxon>Alphaproteobacteria</taxon>
        <taxon>Rhodobacterales</taxon>
        <taxon>Roseobacteraceae</taxon>
        <taxon>Ruegeria</taxon>
    </lineage>
</organism>
<feature type="domain" description="CBS" evidence="6">
    <location>
        <begin position="204"/>
        <end position="262"/>
    </location>
</feature>
<dbReference type="SMART" id="SM00116">
    <property type="entry name" value="CBS"/>
    <property type="match status" value="2"/>
</dbReference>
<dbReference type="PROSITE" id="PS51464">
    <property type="entry name" value="SIS"/>
    <property type="match status" value="1"/>
</dbReference>
<dbReference type="InterPro" id="IPR050986">
    <property type="entry name" value="GutQ/KpsF_isomerases"/>
</dbReference>
<dbReference type="InterPro" id="IPR001347">
    <property type="entry name" value="SIS_dom"/>
</dbReference>
<evidence type="ECO:0000259" key="7">
    <source>
        <dbReference type="PROSITE" id="PS51464"/>
    </source>
</evidence>
<dbReference type="PANTHER" id="PTHR42745:SF1">
    <property type="entry name" value="ARABINOSE 5-PHOSPHATE ISOMERASE KDSD"/>
    <property type="match status" value="1"/>
</dbReference>
<dbReference type="CDD" id="cd04604">
    <property type="entry name" value="CBS_pair_SIS_assoc"/>
    <property type="match status" value="1"/>
</dbReference>
<dbReference type="Gene3D" id="3.40.50.10490">
    <property type="entry name" value="Glucose-6-phosphate isomerase like protein, domain 1"/>
    <property type="match status" value="1"/>
</dbReference>
<evidence type="ECO:0000256" key="5">
    <source>
        <dbReference type="PROSITE-ProRule" id="PRU00703"/>
    </source>
</evidence>
<dbReference type="Gene3D" id="3.10.580.10">
    <property type="entry name" value="CBS-domain"/>
    <property type="match status" value="1"/>
</dbReference>
<dbReference type="SUPFAM" id="SSF53697">
    <property type="entry name" value="SIS domain"/>
    <property type="match status" value="1"/>
</dbReference>
<keyword evidence="9" id="KW-1185">Reference proteome</keyword>
<keyword evidence="2" id="KW-0677">Repeat</keyword>
<sequence length="322" mass="33897">MTDPESILSIARQVVLDEAHALEKLAESLGDDFTKAVDLILRTKGRVIVSGIGKSGHIGHKIAATLASTGTPAYFVHPAEASHGDLGMVSENDVVLAISNSGEAPELANLLAFTRRFGIPLIGLSSKPESSLMAQADVHLLIPAMGEACGFGMVPSISTTLTLAMGDALAIALMKFRDFRPENFRVFHPGGKLGARLSRVSDLMHSGDAVPLISLQTPMSEALLEISRKGFGVVGVTDDDGHLTGIVTDGDLRRHMSGLLDKTAAEVMTRNPTTIATDALAEEAVAIMNARKITSLFVVDPAAPGQTKGLLHIHDCLRVGLG</sequence>
<dbReference type="PROSITE" id="PS51371">
    <property type="entry name" value="CBS"/>
    <property type="match status" value="2"/>
</dbReference>
<feature type="domain" description="SIS" evidence="7">
    <location>
        <begin position="36"/>
        <end position="179"/>
    </location>
</feature>
<dbReference type="InterPro" id="IPR035474">
    <property type="entry name" value="SIS_Kpsf"/>
</dbReference>
<evidence type="ECO:0000256" key="2">
    <source>
        <dbReference type="ARBA" id="ARBA00022737"/>
    </source>
</evidence>
<dbReference type="PIRSF" id="PIRSF004692">
    <property type="entry name" value="KdsD_KpsF"/>
    <property type="match status" value="1"/>
</dbReference>
<comment type="caution">
    <text evidence="8">The sequence shown here is derived from an EMBL/GenBank/DDBJ whole genome shotgun (WGS) entry which is preliminary data.</text>
</comment>
<dbReference type="InterPro" id="IPR000644">
    <property type="entry name" value="CBS_dom"/>
</dbReference>
<dbReference type="InterPro" id="IPR046348">
    <property type="entry name" value="SIS_dom_sf"/>
</dbReference>
<proteinExistence type="inferred from homology"/>
<dbReference type="CDD" id="cd05014">
    <property type="entry name" value="SIS_Kpsf"/>
    <property type="match status" value="1"/>
</dbReference>
<evidence type="ECO:0000256" key="4">
    <source>
        <dbReference type="PIRNR" id="PIRNR004692"/>
    </source>
</evidence>
<evidence type="ECO:0000256" key="3">
    <source>
        <dbReference type="ARBA" id="ARBA00023122"/>
    </source>
</evidence>
<dbReference type="NCBIfam" id="TIGR00393">
    <property type="entry name" value="kpsF"/>
    <property type="match status" value="1"/>
</dbReference>
<feature type="domain" description="CBS" evidence="6">
    <location>
        <begin position="268"/>
        <end position="322"/>
    </location>
</feature>
<evidence type="ECO:0000313" key="8">
    <source>
        <dbReference type="EMBL" id="MCV2891347.1"/>
    </source>
</evidence>
<gene>
    <name evidence="8" type="ORF">OE747_23785</name>
</gene>
<protein>
    <submittedName>
        <fullName evidence="8">KpsF/GutQ family sugar-phosphate isomerase</fullName>
    </submittedName>
</protein>
<keyword evidence="3 5" id="KW-0129">CBS domain</keyword>
<dbReference type="InterPro" id="IPR046342">
    <property type="entry name" value="CBS_dom_sf"/>
</dbReference>
<dbReference type="Proteomes" id="UP001320899">
    <property type="component" value="Unassembled WGS sequence"/>
</dbReference>
<dbReference type="GO" id="GO:0016853">
    <property type="term" value="F:isomerase activity"/>
    <property type="evidence" value="ECO:0007669"/>
    <property type="project" value="UniProtKB-KW"/>
</dbReference>
<comment type="similarity">
    <text evidence="1 4">Belongs to the SIS family. GutQ/KpsF subfamily.</text>
</comment>
<evidence type="ECO:0000313" key="9">
    <source>
        <dbReference type="Proteomes" id="UP001320899"/>
    </source>
</evidence>
<dbReference type="Pfam" id="PF01380">
    <property type="entry name" value="SIS"/>
    <property type="match status" value="1"/>
</dbReference>
<dbReference type="PANTHER" id="PTHR42745">
    <property type="match status" value="1"/>
</dbReference>
<keyword evidence="8" id="KW-0413">Isomerase</keyword>
<dbReference type="EMBL" id="JAOWLB010000037">
    <property type="protein sequence ID" value="MCV2891347.1"/>
    <property type="molecule type" value="Genomic_DNA"/>
</dbReference>
<dbReference type="Pfam" id="PF00571">
    <property type="entry name" value="CBS"/>
    <property type="match status" value="2"/>
</dbReference>